<dbReference type="RefSeq" id="WP_208694721.1">
    <property type="nucleotide sequence ID" value="NZ_CP022198.1"/>
</dbReference>
<name>A0A2Z5A6G8_9PSED</name>
<evidence type="ECO:0000256" key="1">
    <source>
        <dbReference type="ARBA" id="ARBA00023015"/>
    </source>
</evidence>
<accession>A0A2Z5A6G8</accession>
<dbReference type="AlphaFoldDB" id="A0A2Z5A6G8"/>
<dbReference type="InterPro" id="IPR047057">
    <property type="entry name" value="MerR_fam"/>
</dbReference>
<feature type="domain" description="HTH merR-type" evidence="4">
    <location>
        <begin position="5"/>
        <end position="74"/>
    </location>
</feature>
<dbReference type="PRINTS" id="PR00040">
    <property type="entry name" value="HTHMERR"/>
</dbReference>
<dbReference type="PROSITE" id="PS50937">
    <property type="entry name" value="HTH_MERR_2"/>
    <property type="match status" value="1"/>
</dbReference>
<dbReference type="GO" id="GO:0003700">
    <property type="term" value="F:DNA-binding transcription factor activity"/>
    <property type="evidence" value="ECO:0007669"/>
    <property type="project" value="InterPro"/>
</dbReference>
<dbReference type="SUPFAM" id="SSF46955">
    <property type="entry name" value="Putative DNA-binding domain"/>
    <property type="match status" value="1"/>
</dbReference>
<evidence type="ECO:0000313" key="5">
    <source>
        <dbReference type="EMBL" id="AXA66418.1"/>
    </source>
</evidence>
<dbReference type="GO" id="GO:0003677">
    <property type="term" value="F:DNA binding"/>
    <property type="evidence" value="ECO:0007669"/>
    <property type="project" value="UniProtKB-KW"/>
</dbReference>
<organism evidence="5 6">
    <name type="scientific">Pseudomonas oryzihabitans</name>
    <dbReference type="NCBI Taxonomy" id="47885"/>
    <lineage>
        <taxon>Bacteria</taxon>
        <taxon>Pseudomonadati</taxon>
        <taxon>Pseudomonadota</taxon>
        <taxon>Gammaproteobacteria</taxon>
        <taxon>Pseudomonadales</taxon>
        <taxon>Pseudomonadaceae</taxon>
        <taxon>Pseudomonas</taxon>
    </lineage>
</organism>
<keyword evidence="2" id="KW-0238">DNA-binding</keyword>
<dbReference type="CDD" id="cd04785">
    <property type="entry name" value="HTH_CadR-PbrR-like"/>
    <property type="match status" value="1"/>
</dbReference>
<dbReference type="Proteomes" id="UP000250579">
    <property type="component" value="Chromosome"/>
</dbReference>
<evidence type="ECO:0000259" key="4">
    <source>
        <dbReference type="PROSITE" id="PS50937"/>
    </source>
</evidence>
<keyword evidence="3" id="KW-0804">Transcription</keyword>
<dbReference type="Pfam" id="PF09278">
    <property type="entry name" value="MerR-DNA-bind"/>
    <property type="match status" value="1"/>
</dbReference>
<gene>
    <name evidence="5" type="ORF">CE139_11465</name>
</gene>
<dbReference type="SMART" id="SM00422">
    <property type="entry name" value="HTH_MERR"/>
    <property type="match status" value="1"/>
</dbReference>
<dbReference type="Pfam" id="PF00376">
    <property type="entry name" value="MerR"/>
    <property type="match status" value="1"/>
</dbReference>
<dbReference type="EMBL" id="CP022198">
    <property type="protein sequence ID" value="AXA66418.1"/>
    <property type="molecule type" value="Genomic_DNA"/>
</dbReference>
<proteinExistence type="predicted"/>
<dbReference type="PANTHER" id="PTHR30204:SF94">
    <property type="entry name" value="HEAVY METAL-DEPENDENT TRANSCRIPTIONAL REGULATOR HI_0293-RELATED"/>
    <property type="match status" value="1"/>
</dbReference>
<keyword evidence="1" id="KW-0805">Transcription regulation</keyword>
<dbReference type="PANTHER" id="PTHR30204">
    <property type="entry name" value="REDOX-CYCLING DRUG-SENSING TRANSCRIPTIONAL ACTIVATOR SOXR"/>
    <property type="match status" value="1"/>
</dbReference>
<dbReference type="Gene3D" id="1.10.1660.10">
    <property type="match status" value="1"/>
</dbReference>
<dbReference type="InterPro" id="IPR009061">
    <property type="entry name" value="DNA-bd_dom_put_sf"/>
</dbReference>
<evidence type="ECO:0000313" key="6">
    <source>
        <dbReference type="Proteomes" id="UP000250579"/>
    </source>
</evidence>
<dbReference type="InterPro" id="IPR000551">
    <property type="entry name" value="MerR-type_HTH_dom"/>
</dbReference>
<evidence type="ECO:0000256" key="2">
    <source>
        <dbReference type="ARBA" id="ARBA00023125"/>
    </source>
</evidence>
<evidence type="ECO:0000256" key="3">
    <source>
        <dbReference type="ARBA" id="ARBA00023163"/>
    </source>
</evidence>
<dbReference type="InterPro" id="IPR015358">
    <property type="entry name" value="Tscrpt_reg_MerR_DNA-bd"/>
</dbReference>
<sequence length="144" mass="15822">MNAPTYTIGQLAKATETKTVTIRYYEKEGLLPSSTRSASGYRLYGPTERDRLLFVRRARTLGFSLDEVRELLGLADRQQAPCAAVDSLVAEHLQQVRQRLADLQALESELQRLLACCHGGTIAECRIIESLAGTSMPGGGRRLG</sequence>
<protein>
    <submittedName>
        <fullName evidence="5">MerR family transcriptional regulator</fullName>
    </submittedName>
</protein>
<reference evidence="5 6" key="1">
    <citation type="submission" date="2017-06" db="EMBL/GenBank/DDBJ databases">
        <title>Evolution towards high GC content and high-temperature stress adaptation in endophytic Pseudomonas oryzihabitans impacted its plant-growth promoting traits.</title>
        <authorList>
            <person name="Nascimento F.X."/>
        </authorList>
    </citation>
    <scope>NUCLEOTIDE SEQUENCE [LARGE SCALE GENOMIC DNA]</scope>
    <source>
        <strain evidence="5 6">MS8</strain>
    </source>
</reference>